<feature type="region of interest" description="Disordered" evidence="1">
    <location>
        <begin position="261"/>
        <end position="368"/>
    </location>
</feature>
<proteinExistence type="predicted"/>
<feature type="compositionally biased region" description="Basic and acidic residues" evidence="1">
    <location>
        <begin position="565"/>
        <end position="591"/>
    </location>
</feature>
<reference evidence="2 3" key="1">
    <citation type="submission" date="2018-03" db="EMBL/GenBank/DDBJ databases">
        <authorList>
            <person name="Keele B.F."/>
        </authorList>
    </citation>
    <scope>NUCLEOTIDE SEQUENCE [LARGE SCALE GENOMIC DNA]</scope>
    <source>
        <strain evidence="2 3">CECT 8504</strain>
    </source>
</reference>
<dbReference type="EMBL" id="ONZF01000005">
    <property type="protein sequence ID" value="SPJ24795.1"/>
    <property type="molecule type" value="Genomic_DNA"/>
</dbReference>
<dbReference type="RefSeq" id="WP_108894605.1">
    <property type="nucleotide sequence ID" value="NZ_ONZF01000005.1"/>
</dbReference>
<feature type="compositionally biased region" description="Basic residues" evidence="1">
    <location>
        <begin position="549"/>
        <end position="558"/>
    </location>
</feature>
<feature type="region of interest" description="Disordered" evidence="1">
    <location>
        <begin position="403"/>
        <end position="425"/>
    </location>
</feature>
<feature type="compositionally biased region" description="Acidic residues" evidence="1">
    <location>
        <begin position="170"/>
        <end position="180"/>
    </location>
</feature>
<organism evidence="2 3">
    <name type="scientific">Palleronia abyssalis</name>
    <dbReference type="NCBI Taxonomy" id="1501240"/>
    <lineage>
        <taxon>Bacteria</taxon>
        <taxon>Pseudomonadati</taxon>
        <taxon>Pseudomonadota</taxon>
        <taxon>Alphaproteobacteria</taxon>
        <taxon>Rhodobacterales</taxon>
        <taxon>Roseobacteraceae</taxon>
        <taxon>Palleronia</taxon>
    </lineage>
</organism>
<keyword evidence="3" id="KW-1185">Reference proteome</keyword>
<evidence type="ECO:0000256" key="1">
    <source>
        <dbReference type="SAM" id="MobiDB-lite"/>
    </source>
</evidence>
<feature type="region of interest" description="Disordered" evidence="1">
    <location>
        <begin position="140"/>
        <end position="249"/>
    </location>
</feature>
<feature type="compositionally biased region" description="Acidic residues" evidence="1">
    <location>
        <begin position="149"/>
        <end position="161"/>
    </location>
</feature>
<feature type="region of interest" description="Disordered" evidence="1">
    <location>
        <begin position="438"/>
        <end position="615"/>
    </location>
</feature>
<sequence>MVGSSKILTVSYGTFSCTLEGFDNPFGTMQSIAEYFRDLAAEDRYFGAEPPQPDAQMLHQIAEREVRRRVEARVGDSGVVLRQMAEEAATDESAPETQNAAPDPQTPPAQDAAVAPEAEASQSETVAERLARIRQVVAKARAERTRTYEEDEPVEDTDDDSLLSAFAAAEDAEPAEEDSPDYALETEVNDDSEPADTASHLAWSDGGGETDGGDADPQDIHSSQPVDTPPGPEAAHQVGDATTATVAAGLSLDPAQRAADVPAIGHLSSDAHEPAAEPEVPVAEVVDDNGKSDGYATPKQSAGDPEPASPGEGASDATPSLNAPSTAKAEENVGDDIDSIQAALAEAESPVPPERHDSYDTTTDAETDDFVEIEMEDETGAPKIVKMTRAEFEAALANGDIEEVEDEEETAVTVGSDATDSTEDTIRGLLSDTQLDDAQASELAAELAQIEGDETAPGKPETEQPQTVEPVTEADEEARPEDAQPESLEAETASDNAEAAESGNENEPAPYTGKAESAEAAPSDPGDRTVTRLIDETNSQMGEPEGNRRRSAIQHLRRAVMATRADSRLRNRKDKADASIAPYRDDLEQAVKPRRPQSGSERHERPQNVLDHPLNGPLVLVSSQRVDLQREPVKPVRPVRPAIKAVEAEAAASKPSPAPAEDSASFEEFARKLGAHDLPDLLEAAAAYSQIVEGQEGVSRPALIRRAATASGGQISREDGLKSFGQLLRTGRIRKVHPGRFALAEGAEMAEKARAVH</sequence>
<feature type="compositionally biased region" description="Low complexity" evidence="1">
    <location>
        <begin position="493"/>
        <end position="510"/>
    </location>
</feature>
<feature type="compositionally biased region" description="Low complexity" evidence="1">
    <location>
        <begin position="100"/>
        <end position="124"/>
    </location>
</feature>
<dbReference type="PROSITE" id="PS51257">
    <property type="entry name" value="PROKAR_LIPOPROTEIN"/>
    <property type="match status" value="1"/>
</dbReference>
<name>A0A2R8BXB1_9RHOB</name>
<dbReference type="AlphaFoldDB" id="A0A2R8BXB1"/>
<evidence type="ECO:0000313" key="3">
    <source>
        <dbReference type="Proteomes" id="UP000244912"/>
    </source>
</evidence>
<protein>
    <recommendedName>
        <fullName evidence="4">Lipoprotein</fullName>
    </recommendedName>
</protein>
<feature type="compositionally biased region" description="Basic and acidic residues" evidence="1">
    <location>
        <begin position="525"/>
        <end position="535"/>
    </location>
</feature>
<dbReference type="Proteomes" id="UP000244912">
    <property type="component" value="Unassembled WGS sequence"/>
</dbReference>
<evidence type="ECO:0000313" key="2">
    <source>
        <dbReference type="EMBL" id="SPJ24795.1"/>
    </source>
</evidence>
<dbReference type="OrthoDB" id="7798282at2"/>
<feature type="region of interest" description="Disordered" evidence="1">
    <location>
        <begin position="86"/>
        <end position="126"/>
    </location>
</feature>
<accession>A0A2R8BXB1</accession>
<gene>
    <name evidence="2" type="ORF">PAA8504_02633</name>
</gene>
<evidence type="ECO:0008006" key="4">
    <source>
        <dbReference type="Google" id="ProtNLM"/>
    </source>
</evidence>
<feature type="compositionally biased region" description="Low complexity" evidence="1">
    <location>
        <begin position="438"/>
        <end position="449"/>
    </location>
</feature>